<accession>A0A8H5PGZ0</accession>
<dbReference type="OrthoDB" id="5041951at2759"/>
<name>A0A8H5PGZ0_9HYPO</name>
<dbReference type="AlphaFoldDB" id="A0A8H5PGZ0"/>
<proteinExistence type="predicted"/>
<comment type="caution">
    <text evidence="2">The sequence shown here is derived from an EMBL/GenBank/DDBJ whole genome shotgun (WGS) entry which is preliminary data.</text>
</comment>
<protein>
    <submittedName>
        <fullName evidence="2">Acyl thioesterase ii</fullName>
    </submittedName>
</protein>
<gene>
    <name evidence="2" type="ORF">FPCIR_4075</name>
</gene>
<dbReference type="EMBL" id="JAAOAS010000086">
    <property type="protein sequence ID" value="KAF5596153.1"/>
    <property type="molecule type" value="Genomic_DNA"/>
</dbReference>
<dbReference type="Proteomes" id="UP000546213">
    <property type="component" value="Unassembled WGS sequence"/>
</dbReference>
<reference evidence="2 3" key="1">
    <citation type="submission" date="2020-05" db="EMBL/GenBank/DDBJ databases">
        <title>Identification and distribution of gene clusters putatively required for synthesis of sphingolipid metabolism inhibitors in phylogenetically diverse species of the filamentous fungus Fusarium.</title>
        <authorList>
            <person name="Kim H.-S."/>
            <person name="Busman M."/>
            <person name="Brown D.W."/>
            <person name="Divon H."/>
            <person name="Uhlig S."/>
            <person name="Proctor R.H."/>
        </authorList>
    </citation>
    <scope>NUCLEOTIDE SEQUENCE [LARGE SCALE GENOMIC DNA]</scope>
    <source>
        <strain evidence="2 3">NRRL 36939</strain>
    </source>
</reference>
<keyword evidence="3" id="KW-1185">Reference proteome</keyword>
<organism evidence="2 3">
    <name type="scientific">Fusarium pseudocircinatum</name>
    <dbReference type="NCBI Taxonomy" id="56676"/>
    <lineage>
        <taxon>Eukaryota</taxon>
        <taxon>Fungi</taxon>
        <taxon>Dikarya</taxon>
        <taxon>Ascomycota</taxon>
        <taxon>Pezizomycotina</taxon>
        <taxon>Sordariomycetes</taxon>
        <taxon>Hypocreomycetidae</taxon>
        <taxon>Hypocreales</taxon>
        <taxon>Nectriaceae</taxon>
        <taxon>Fusarium</taxon>
        <taxon>Fusarium fujikuroi species complex</taxon>
    </lineage>
</organism>
<evidence type="ECO:0000256" key="1">
    <source>
        <dbReference type="SAM" id="MobiDB-lite"/>
    </source>
</evidence>
<feature type="compositionally biased region" description="Basic and acidic residues" evidence="1">
    <location>
        <begin position="78"/>
        <end position="97"/>
    </location>
</feature>
<evidence type="ECO:0000313" key="3">
    <source>
        <dbReference type="Proteomes" id="UP000546213"/>
    </source>
</evidence>
<evidence type="ECO:0000313" key="2">
    <source>
        <dbReference type="EMBL" id="KAF5596153.1"/>
    </source>
</evidence>
<feature type="region of interest" description="Disordered" evidence="1">
    <location>
        <begin position="73"/>
        <end position="97"/>
    </location>
</feature>
<feature type="region of interest" description="Disordered" evidence="1">
    <location>
        <begin position="252"/>
        <end position="320"/>
    </location>
</feature>
<sequence>MEDQSLAHSHGAAVPSEVVTEMLRTPWSDVYRISPDGQKYISPQCLIGTPGQKITEDSEYWMPRWHSLESYLAQEDSEEKRKRDSKEQLRLDPHNKDFAKKHKLHMDNVSKQRKIREIFGHDLPYHPNQLVSKHHLPTDGLCEQELMYKLACKVSDLRVLHDKGELAMDPWDFLRWRIAKKIQSAFTMSAQSGRDIIKRIIFSICEDSSSKSASKMYEDPKLRAAIIRSAGYQGRLASFRKAGDRNRVTKIKTNTAGMGRTTQRRSKLEPIPPALSRESALSRSDKRQKRLSQPSKYGGVNAYRAQQQQQQQQQRDNSKL</sequence>